<dbReference type="AlphaFoldDB" id="A0AAN6GHY4"/>
<evidence type="ECO:0000313" key="3">
    <source>
        <dbReference type="Proteomes" id="UP001176517"/>
    </source>
</evidence>
<feature type="non-terminal residue" evidence="2">
    <location>
        <position position="1"/>
    </location>
</feature>
<proteinExistence type="predicted"/>
<feature type="compositionally biased region" description="Polar residues" evidence="1">
    <location>
        <begin position="88"/>
        <end position="100"/>
    </location>
</feature>
<feature type="region of interest" description="Disordered" evidence="1">
    <location>
        <begin position="28"/>
        <end position="180"/>
    </location>
</feature>
<comment type="caution">
    <text evidence="2">The sequence shown here is derived from an EMBL/GenBank/DDBJ whole genome shotgun (WGS) entry which is preliminary data.</text>
</comment>
<feature type="compositionally biased region" description="Low complexity" evidence="1">
    <location>
        <begin position="76"/>
        <end position="87"/>
    </location>
</feature>
<feature type="compositionally biased region" description="Acidic residues" evidence="1">
    <location>
        <begin position="155"/>
        <end position="172"/>
    </location>
</feature>
<name>A0AAN6GHY4_9BASI</name>
<accession>A0AAN6GHY4</accession>
<protein>
    <submittedName>
        <fullName evidence="2">Uncharacterized protein</fullName>
    </submittedName>
</protein>
<feature type="compositionally biased region" description="Basic and acidic residues" evidence="1">
    <location>
        <begin position="126"/>
        <end position="143"/>
    </location>
</feature>
<organism evidence="2 3">
    <name type="scientific">Tilletia horrida</name>
    <dbReference type="NCBI Taxonomy" id="155126"/>
    <lineage>
        <taxon>Eukaryota</taxon>
        <taxon>Fungi</taxon>
        <taxon>Dikarya</taxon>
        <taxon>Basidiomycota</taxon>
        <taxon>Ustilaginomycotina</taxon>
        <taxon>Exobasidiomycetes</taxon>
        <taxon>Tilletiales</taxon>
        <taxon>Tilletiaceae</taxon>
        <taxon>Tilletia</taxon>
    </lineage>
</organism>
<reference evidence="2" key="1">
    <citation type="journal article" date="2023" name="PhytoFront">
        <title>Draft Genome Resources of Seven Strains of Tilletia horrida, Causal Agent of Kernel Smut of Rice.</title>
        <authorList>
            <person name="Khanal S."/>
            <person name="Antony Babu S."/>
            <person name="Zhou X.G."/>
        </authorList>
    </citation>
    <scope>NUCLEOTIDE SEQUENCE</scope>
    <source>
        <strain evidence="2">TX6</strain>
    </source>
</reference>
<dbReference type="EMBL" id="JAPDMZ010000684">
    <property type="protein sequence ID" value="KAK0541941.1"/>
    <property type="molecule type" value="Genomic_DNA"/>
</dbReference>
<sequence>TLFSFFILFMRDKPIITSWSGLLGPAANNTHGADSSQGGGGKRKKLDSNRAETGSSGHDWSGTGGGSTEGGLPDQSVGSDHSHPSSSAETAISPTSSTAAKNEAKIPSESSVHLSPGVARASLKRMRTEDGSTRSESPPKERQTSPTLSSNELDAFSDSDSDSYEFSEDEEEYQARRERRRERLRLNIMALNFMMRNHRMA</sequence>
<evidence type="ECO:0000313" key="2">
    <source>
        <dbReference type="EMBL" id="KAK0541941.1"/>
    </source>
</evidence>
<gene>
    <name evidence="2" type="ORF">OC846_006892</name>
</gene>
<dbReference type="Proteomes" id="UP001176517">
    <property type="component" value="Unassembled WGS sequence"/>
</dbReference>
<keyword evidence="3" id="KW-1185">Reference proteome</keyword>
<evidence type="ECO:0000256" key="1">
    <source>
        <dbReference type="SAM" id="MobiDB-lite"/>
    </source>
</evidence>